<dbReference type="Gene3D" id="1.10.3290.10">
    <property type="entry name" value="Fido-like domain"/>
    <property type="match status" value="1"/>
</dbReference>
<feature type="binding site" evidence="2">
    <location>
        <begin position="223"/>
        <end position="230"/>
    </location>
    <ligand>
        <name>ATP</name>
        <dbReference type="ChEBI" id="CHEBI:30616"/>
    </ligand>
</feature>
<dbReference type="InterPro" id="IPR040198">
    <property type="entry name" value="Fido_containing"/>
</dbReference>
<evidence type="ECO:0000313" key="5">
    <source>
        <dbReference type="Proteomes" id="UP000034037"/>
    </source>
</evidence>
<dbReference type="GO" id="GO:0005524">
    <property type="term" value="F:ATP binding"/>
    <property type="evidence" value="ECO:0007669"/>
    <property type="project" value="UniProtKB-KW"/>
</dbReference>
<dbReference type="PANTHER" id="PTHR13504">
    <property type="entry name" value="FIDO DOMAIN-CONTAINING PROTEIN DDB_G0283145"/>
    <property type="match status" value="1"/>
</dbReference>
<reference evidence="4 5" key="1">
    <citation type="submission" date="2015-04" db="EMBL/GenBank/DDBJ databases">
        <title>Complete Genome Sequence of Brevibacterium flavum ATCC 15168.</title>
        <authorList>
            <person name="Ahn J."/>
            <person name="Park G."/>
            <person name="Jeon W."/>
            <person name="Jang Y."/>
            <person name="Jang M."/>
            <person name="Lee H."/>
            <person name="Lee H."/>
        </authorList>
    </citation>
    <scope>NUCLEOTIDE SEQUENCE [LARGE SCALE GENOMIC DNA]</scope>
    <source>
        <strain evidence="4 5">ATCC 15168</strain>
    </source>
</reference>
<feature type="active site" evidence="1">
    <location>
        <position position="219"/>
    </location>
</feature>
<evidence type="ECO:0000259" key="3">
    <source>
        <dbReference type="PROSITE" id="PS51459"/>
    </source>
</evidence>
<dbReference type="RefSeq" id="WP_003862769.1">
    <property type="nucleotide sequence ID" value="NZ_CP011309.1"/>
</dbReference>
<dbReference type="InterPro" id="IPR003812">
    <property type="entry name" value="Fido"/>
</dbReference>
<evidence type="ECO:0000256" key="1">
    <source>
        <dbReference type="PIRSR" id="PIRSR640198-1"/>
    </source>
</evidence>
<evidence type="ECO:0000313" key="4">
    <source>
        <dbReference type="EMBL" id="AKF28575.1"/>
    </source>
</evidence>
<dbReference type="Pfam" id="PF02661">
    <property type="entry name" value="Fic"/>
    <property type="match status" value="1"/>
</dbReference>
<dbReference type="EMBL" id="CP011309">
    <property type="protein sequence ID" value="AKF28575.1"/>
    <property type="molecule type" value="Genomic_DNA"/>
</dbReference>
<dbReference type="AlphaFoldDB" id="A0A0F6Z6M0"/>
<keyword evidence="5" id="KW-1185">Reference proteome</keyword>
<dbReference type="GeneID" id="1020761"/>
<dbReference type="HOGENOM" id="CLU_050018_0_0_11"/>
<evidence type="ECO:0000256" key="2">
    <source>
        <dbReference type="PIRSR" id="PIRSR640198-2"/>
    </source>
</evidence>
<sequence length="454" mass="50823">MNDENIQSSNYQPFPSFDDWKQIEVSLLDVIESSRHFSDLKDSTDRSALDAALERAKRAAAVDTNAIEGIFQTDRGFTHTVATQVGAWEQQMAMKGKHVKPAFDDTLEGFEYVLDAVTGRTPISQQWIRNLHAVILRSQESHEVFTAVGVQNQALQKGEYKTQPNSPQRSDGSVHAYAPVEDTPAEMARFISELESKEFLAAEKVIQAAYAHYAFVCIHPFADGNGRVARALASVFLYKDPGVPLVIYQDQRRDYIHALEAADKNNPLLLIRFFAERVTDTINSIIVDLTTPIAGKSGSAKLSDALRPTRVLPELHDAAHRLQESLFTEIRSRLDEEGKRNGLEFLLQRIFIGSPFNLPEGYNAFPDSYCLTLAFNSNSPKQIFHPLSIVIAARDGKRASSDLVAATSIGYNFHAYGREVEPVVTESFRERVKIYADGIVDHFLTELAKKFQQN</sequence>
<name>A0A0F6Z6M0_9CORY</name>
<protein>
    <recommendedName>
        <fullName evidence="3">Fido domain-containing protein</fullName>
    </recommendedName>
</protein>
<dbReference type="PANTHER" id="PTHR13504:SF38">
    <property type="entry name" value="FIDO DOMAIN-CONTAINING PROTEIN"/>
    <property type="match status" value="1"/>
</dbReference>
<dbReference type="PROSITE" id="PS51459">
    <property type="entry name" value="FIDO"/>
    <property type="match status" value="1"/>
</dbReference>
<organism evidence="4 5">
    <name type="scientific">[Brevibacterium] flavum</name>
    <dbReference type="NCBI Taxonomy" id="92706"/>
    <lineage>
        <taxon>Bacteria</taxon>
        <taxon>Bacillati</taxon>
        <taxon>Actinomycetota</taxon>
        <taxon>Actinomycetes</taxon>
        <taxon>Mycobacteriales</taxon>
        <taxon>Corynebacteriaceae</taxon>
        <taxon>Corynebacterium</taxon>
    </lineage>
</organism>
<feature type="domain" description="Fido" evidence="3">
    <location>
        <begin position="123"/>
        <end position="276"/>
    </location>
</feature>
<gene>
    <name evidence="4" type="ORF">YH66_14100</name>
</gene>
<dbReference type="PATRIC" id="fig|92706.3.peg.2958"/>
<dbReference type="Proteomes" id="UP000034037">
    <property type="component" value="Chromosome"/>
</dbReference>
<proteinExistence type="predicted"/>
<accession>A0A0F6Z6M0</accession>
<keyword evidence="2" id="KW-0547">Nucleotide-binding</keyword>
<keyword evidence="2" id="KW-0067">ATP-binding</keyword>
<dbReference type="InterPro" id="IPR036597">
    <property type="entry name" value="Fido-like_dom_sf"/>
</dbReference>
<dbReference type="SUPFAM" id="SSF140931">
    <property type="entry name" value="Fic-like"/>
    <property type="match status" value="1"/>
</dbReference>
<dbReference type="SMR" id="A0A0F6Z6M0"/>